<evidence type="ECO:0000313" key="1">
    <source>
        <dbReference type="EMBL" id="QDT37120.1"/>
    </source>
</evidence>
<accession>A0A517QZY5</accession>
<proteinExistence type="predicted"/>
<dbReference type="AlphaFoldDB" id="A0A517QZY5"/>
<organism evidence="1 2">
    <name type="scientific">Stratiformator vulcanicus</name>
    <dbReference type="NCBI Taxonomy" id="2527980"/>
    <lineage>
        <taxon>Bacteria</taxon>
        <taxon>Pseudomonadati</taxon>
        <taxon>Planctomycetota</taxon>
        <taxon>Planctomycetia</taxon>
        <taxon>Planctomycetales</taxon>
        <taxon>Planctomycetaceae</taxon>
        <taxon>Stratiformator</taxon>
    </lineage>
</organism>
<gene>
    <name evidence="1" type="ORF">Pan189_14880</name>
</gene>
<dbReference type="EMBL" id="CP036268">
    <property type="protein sequence ID" value="QDT37120.1"/>
    <property type="molecule type" value="Genomic_DNA"/>
</dbReference>
<dbReference type="Pfam" id="PF19777">
    <property type="entry name" value="DUF6263"/>
    <property type="match status" value="1"/>
</dbReference>
<sequence>MNRPLSVATQVLVFAPVKLTFLSHGREAPVRIGLALIGIGSLTLAASMVGCDKLPFFGAESAPPPTVAIPTEAPAPPEQRLELNLRKGDRFPLLKTVKQNLIQGHSTVEPSATSELRVVMAITVEDVVEDGRILLGVKYDRIQYTQKMGGHAFSYDSDEPAPSRLPPEVAVYAGMTGTGFQFWIGPDNQIIETVGYEEFATKCVSQVAESAREKLLTRLAQTTGDEFIANFVDDSIGLMPYRKHLGATVEIGDKWRRERRLVRPVRIFLAEENELTRLDDRIAEITVAGQVSPSKSYVANDDMRGDVSVEIRGGRSYGLCRIDRETGLPLESELHRHIRMRITVADGRQIDQVKEIVTSVRAFPAQSAAVRVRLDEAERR</sequence>
<dbReference type="InterPro" id="IPR046230">
    <property type="entry name" value="DUF6263"/>
</dbReference>
<dbReference type="KEGG" id="svp:Pan189_14880"/>
<reference evidence="1 2" key="1">
    <citation type="submission" date="2019-02" db="EMBL/GenBank/DDBJ databases">
        <title>Deep-cultivation of Planctomycetes and their phenomic and genomic characterization uncovers novel biology.</title>
        <authorList>
            <person name="Wiegand S."/>
            <person name="Jogler M."/>
            <person name="Boedeker C."/>
            <person name="Pinto D."/>
            <person name="Vollmers J."/>
            <person name="Rivas-Marin E."/>
            <person name="Kohn T."/>
            <person name="Peeters S.H."/>
            <person name="Heuer A."/>
            <person name="Rast P."/>
            <person name="Oberbeckmann S."/>
            <person name="Bunk B."/>
            <person name="Jeske O."/>
            <person name="Meyerdierks A."/>
            <person name="Storesund J.E."/>
            <person name="Kallscheuer N."/>
            <person name="Luecker S."/>
            <person name="Lage O.M."/>
            <person name="Pohl T."/>
            <person name="Merkel B.J."/>
            <person name="Hornburger P."/>
            <person name="Mueller R.-W."/>
            <person name="Bruemmer F."/>
            <person name="Labrenz M."/>
            <person name="Spormann A.M."/>
            <person name="Op den Camp H."/>
            <person name="Overmann J."/>
            <person name="Amann R."/>
            <person name="Jetten M.S.M."/>
            <person name="Mascher T."/>
            <person name="Medema M.H."/>
            <person name="Devos D.P."/>
            <person name="Kaster A.-K."/>
            <person name="Ovreas L."/>
            <person name="Rohde M."/>
            <person name="Galperin M.Y."/>
            <person name="Jogler C."/>
        </authorList>
    </citation>
    <scope>NUCLEOTIDE SEQUENCE [LARGE SCALE GENOMIC DNA]</scope>
    <source>
        <strain evidence="1 2">Pan189</strain>
    </source>
</reference>
<name>A0A517QZY5_9PLAN</name>
<evidence type="ECO:0000313" key="2">
    <source>
        <dbReference type="Proteomes" id="UP000317318"/>
    </source>
</evidence>
<dbReference type="Proteomes" id="UP000317318">
    <property type="component" value="Chromosome"/>
</dbReference>
<keyword evidence="2" id="KW-1185">Reference proteome</keyword>
<protein>
    <submittedName>
        <fullName evidence="1">Uncharacterized protein</fullName>
    </submittedName>
</protein>